<dbReference type="GO" id="GO:0005794">
    <property type="term" value="C:Golgi apparatus"/>
    <property type="evidence" value="ECO:0000318"/>
    <property type="project" value="GO_Central"/>
</dbReference>
<keyword evidence="3 7" id="KW-0812">Transmembrane</keyword>
<dbReference type="Pfam" id="PF14416">
    <property type="entry name" value="PMR5N"/>
    <property type="match status" value="1"/>
</dbReference>
<dbReference type="OMA" id="YILRDTM"/>
<dbReference type="GO" id="GO:0016413">
    <property type="term" value="F:O-acetyltransferase activity"/>
    <property type="evidence" value="ECO:0000318"/>
    <property type="project" value="GO_Central"/>
</dbReference>
<dbReference type="GO" id="GO:0016020">
    <property type="term" value="C:membrane"/>
    <property type="evidence" value="ECO:0007669"/>
    <property type="project" value="UniProtKB-SubCell"/>
</dbReference>
<evidence type="ECO:0000256" key="3">
    <source>
        <dbReference type="ARBA" id="ARBA00022692"/>
    </source>
</evidence>
<accession>W1P591</accession>
<dbReference type="PANTHER" id="PTHR32285">
    <property type="entry name" value="PROTEIN TRICHOME BIREFRINGENCE-LIKE 9-RELATED"/>
    <property type="match status" value="1"/>
</dbReference>
<gene>
    <name evidence="10" type="ORF">AMTR_s00085p00172090</name>
</gene>
<keyword evidence="11" id="KW-1185">Reference proteome</keyword>
<comment type="subcellular location">
    <subcellularLocation>
        <location evidence="1">Membrane</location>
        <topology evidence="1">Single-pass membrane protein</topology>
    </subcellularLocation>
</comment>
<dbReference type="InterPro" id="IPR025846">
    <property type="entry name" value="TBL_N"/>
</dbReference>
<keyword evidence="4" id="KW-0735">Signal-anchor</keyword>
<dbReference type="Pfam" id="PF13839">
    <property type="entry name" value="PC-Esterase"/>
    <property type="match status" value="1"/>
</dbReference>
<organism evidence="10 11">
    <name type="scientific">Amborella trichopoda</name>
    <dbReference type="NCBI Taxonomy" id="13333"/>
    <lineage>
        <taxon>Eukaryota</taxon>
        <taxon>Viridiplantae</taxon>
        <taxon>Streptophyta</taxon>
        <taxon>Embryophyta</taxon>
        <taxon>Tracheophyta</taxon>
        <taxon>Spermatophyta</taxon>
        <taxon>Magnoliopsida</taxon>
        <taxon>Amborellales</taxon>
        <taxon>Amborellaceae</taxon>
        <taxon>Amborella</taxon>
    </lineage>
</organism>
<dbReference type="EMBL" id="KI394487">
    <property type="protein sequence ID" value="ERN02736.1"/>
    <property type="molecule type" value="Genomic_DNA"/>
</dbReference>
<feature type="domain" description="Trichome birefringence-like C-terminal" evidence="8">
    <location>
        <begin position="203"/>
        <end position="488"/>
    </location>
</feature>
<evidence type="ECO:0000256" key="6">
    <source>
        <dbReference type="ARBA" id="ARBA00023136"/>
    </source>
</evidence>
<evidence type="ECO:0000313" key="11">
    <source>
        <dbReference type="Proteomes" id="UP000017836"/>
    </source>
</evidence>
<dbReference type="InterPro" id="IPR026057">
    <property type="entry name" value="TBL_C"/>
</dbReference>
<keyword evidence="6 7" id="KW-0472">Membrane</keyword>
<dbReference type="eggNOG" id="ENOG502QVBN">
    <property type="taxonomic scope" value="Eukaryota"/>
</dbReference>
<proteinExistence type="inferred from homology"/>
<feature type="domain" description="Trichome birefringence-like N-terminal" evidence="9">
    <location>
        <begin position="150"/>
        <end position="202"/>
    </location>
</feature>
<evidence type="ECO:0000256" key="1">
    <source>
        <dbReference type="ARBA" id="ARBA00004167"/>
    </source>
</evidence>
<dbReference type="Proteomes" id="UP000017836">
    <property type="component" value="Unassembled WGS sequence"/>
</dbReference>
<evidence type="ECO:0000256" key="7">
    <source>
        <dbReference type="SAM" id="Phobius"/>
    </source>
</evidence>
<comment type="similarity">
    <text evidence="2">Belongs to the PC-esterase family. TBL subfamily.</text>
</comment>
<dbReference type="InterPro" id="IPR029962">
    <property type="entry name" value="TBL"/>
</dbReference>
<dbReference type="AlphaFoldDB" id="W1P591"/>
<reference evidence="11" key="1">
    <citation type="journal article" date="2013" name="Science">
        <title>The Amborella genome and the evolution of flowering plants.</title>
        <authorList>
            <consortium name="Amborella Genome Project"/>
        </authorList>
    </citation>
    <scope>NUCLEOTIDE SEQUENCE [LARGE SCALE GENOMIC DNA]</scope>
</reference>
<keyword evidence="5 7" id="KW-1133">Transmembrane helix</keyword>
<dbReference type="Gramene" id="ERN02736">
    <property type="protein sequence ID" value="ERN02736"/>
    <property type="gene ID" value="AMTR_s00085p00172090"/>
</dbReference>
<evidence type="ECO:0000313" key="10">
    <source>
        <dbReference type="EMBL" id="ERN02736.1"/>
    </source>
</evidence>
<evidence type="ECO:0000256" key="4">
    <source>
        <dbReference type="ARBA" id="ARBA00022968"/>
    </source>
</evidence>
<dbReference type="KEGG" id="atr:18430858"/>
<evidence type="ECO:0000259" key="9">
    <source>
        <dbReference type="Pfam" id="PF14416"/>
    </source>
</evidence>
<name>W1P591_AMBTC</name>
<feature type="transmembrane region" description="Helical" evidence="7">
    <location>
        <begin position="24"/>
        <end position="43"/>
    </location>
</feature>
<sequence>MDCWRKVSGYEQVPTLLNSNRRTVSGFGLGVVVALLVMAVVFLDFPCESFSNPLLHYNVSYGLSPQHSLLYSHYNSSVEGFADSEKNHQRNCSQLGEGNRVIHLKNCSQIEEREKIGNFGETTQLNGSRTAKKRDFNGDLSSGKAKQVGECDVFAGKWVKDETKPYYPAGSCAYVDEAFDCHRNKRPDFEYEKWRWKPDDCDIPSLNATDFLERLRGKRLVFVGDSLNRNMWESLVCILRHSVGNKSTVYEISGRREFRTQGFYAFRYEGYNCSVEFVRAPFLVQEWSVNGTNGTEEETLRLDLMDKKTLKYREADVIVFNTGHWWTHEKTSLGKDYYQEGDYVYPSLNVMEAYRKALTTLAKWVDENINSTKTWVFFRGFSITHFSGGRWNSGGQCHKETEPIYNNAYLKKYPPKMKVLESVLHKMKTHVTYLNISRMTDYRKDAHPSVYRKQFKSPEEFAAAEKSQDCSHWCLPGVPDTWNELLYASLLIKGF</sequence>
<evidence type="ECO:0000256" key="5">
    <source>
        <dbReference type="ARBA" id="ARBA00022989"/>
    </source>
</evidence>
<dbReference type="OrthoDB" id="630188at2759"/>
<dbReference type="STRING" id="13333.W1P591"/>
<evidence type="ECO:0000259" key="8">
    <source>
        <dbReference type="Pfam" id="PF13839"/>
    </source>
</evidence>
<protein>
    <submittedName>
        <fullName evidence="10">Uncharacterized protein</fullName>
    </submittedName>
</protein>
<dbReference type="PANTHER" id="PTHR32285:SF208">
    <property type="entry name" value="PROTEIN TRICHOME BIREFRINGENCE-LIKE 2"/>
    <property type="match status" value="1"/>
</dbReference>
<evidence type="ECO:0000256" key="2">
    <source>
        <dbReference type="ARBA" id="ARBA00007727"/>
    </source>
</evidence>
<dbReference type="HOGENOM" id="CLU_020953_5_3_1"/>